<dbReference type="Proteomes" id="UP000256964">
    <property type="component" value="Unassembled WGS sequence"/>
</dbReference>
<feature type="region of interest" description="Disordered" evidence="1">
    <location>
        <begin position="1"/>
        <end position="49"/>
    </location>
</feature>
<evidence type="ECO:0000313" key="3">
    <source>
        <dbReference type="Proteomes" id="UP000256964"/>
    </source>
</evidence>
<gene>
    <name evidence="2" type="ORF">OH76DRAFT_1499394</name>
</gene>
<name>A0A371DJ85_9APHY</name>
<proteinExistence type="predicted"/>
<evidence type="ECO:0000256" key="1">
    <source>
        <dbReference type="SAM" id="MobiDB-lite"/>
    </source>
</evidence>
<organism evidence="2 3">
    <name type="scientific">Lentinus brumalis</name>
    <dbReference type="NCBI Taxonomy" id="2498619"/>
    <lineage>
        <taxon>Eukaryota</taxon>
        <taxon>Fungi</taxon>
        <taxon>Dikarya</taxon>
        <taxon>Basidiomycota</taxon>
        <taxon>Agaricomycotina</taxon>
        <taxon>Agaricomycetes</taxon>
        <taxon>Polyporales</taxon>
        <taxon>Polyporaceae</taxon>
        <taxon>Lentinus</taxon>
    </lineage>
</organism>
<keyword evidence="3" id="KW-1185">Reference proteome</keyword>
<protein>
    <submittedName>
        <fullName evidence="2">Uncharacterized protein</fullName>
    </submittedName>
</protein>
<dbReference type="EMBL" id="KZ857390">
    <property type="protein sequence ID" value="RDX52595.1"/>
    <property type="molecule type" value="Genomic_DNA"/>
</dbReference>
<dbReference type="OrthoDB" id="2734537at2759"/>
<sequence length="217" mass="24547">MNSSSSMRTNPSTSCSFTVPSRGNVRGGLVQERAERPTPTRRIPPPPPSTPLILFAKWEAYGNASKAARTRREDLKHLYKLTVQPDEPIAVGRRVRILAVSPIAYCVPETPLGQYDTYDPHIVGTVEEMWRAENGAVRARVKNACKANTVREVEVELPHKIAKRREDWETEVREREAENGDFIDSGDQTLTPMACIRPMPTRRECLGNICWNLKHTR</sequence>
<accession>A0A371DJ85</accession>
<feature type="compositionally biased region" description="Low complexity" evidence="1">
    <location>
        <begin position="1"/>
        <end position="16"/>
    </location>
</feature>
<reference evidence="2 3" key="1">
    <citation type="journal article" date="2018" name="Biotechnol. Biofuels">
        <title>Integrative visual omics of the white-rot fungus Polyporus brumalis exposes the biotechnological potential of its oxidative enzymes for delignifying raw plant biomass.</title>
        <authorList>
            <person name="Miyauchi S."/>
            <person name="Rancon A."/>
            <person name="Drula E."/>
            <person name="Hage H."/>
            <person name="Chaduli D."/>
            <person name="Favel A."/>
            <person name="Grisel S."/>
            <person name="Henrissat B."/>
            <person name="Herpoel-Gimbert I."/>
            <person name="Ruiz-Duenas F.J."/>
            <person name="Chevret D."/>
            <person name="Hainaut M."/>
            <person name="Lin J."/>
            <person name="Wang M."/>
            <person name="Pangilinan J."/>
            <person name="Lipzen A."/>
            <person name="Lesage-Meessen L."/>
            <person name="Navarro D."/>
            <person name="Riley R."/>
            <person name="Grigoriev I.V."/>
            <person name="Zhou S."/>
            <person name="Raouche S."/>
            <person name="Rosso M.N."/>
        </authorList>
    </citation>
    <scope>NUCLEOTIDE SEQUENCE [LARGE SCALE GENOMIC DNA]</scope>
    <source>
        <strain evidence="2 3">BRFM 1820</strain>
    </source>
</reference>
<evidence type="ECO:0000313" key="2">
    <source>
        <dbReference type="EMBL" id="RDX52595.1"/>
    </source>
</evidence>
<dbReference type="AlphaFoldDB" id="A0A371DJ85"/>